<dbReference type="PANTHER" id="PTHR47592:SF29">
    <property type="entry name" value="ZINC FINGER, CCHC-TYPE"/>
    <property type="match status" value="1"/>
</dbReference>
<dbReference type="Proteomes" id="UP001058974">
    <property type="component" value="Chromosome 5"/>
</dbReference>
<dbReference type="PANTHER" id="PTHR47592">
    <property type="entry name" value="PBF68 PROTEIN"/>
    <property type="match status" value="1"/>
</dbReference>
<gene>
    <name evidence="1" type="ORF">KIW84_056082</name>
</gene>
<dbReference type="Gramene" id="Psat05G0608200-T1">
    <property type="protein sequence ID" value="KAI5410808.1"/>
    <property type="gene ID" value="KIW84_056082"/>
</dbReference>
<protein>
    <submittedName>
        <fullName evidence="1">Uncharacterized protein</fullName>
    </submittedName>
</protein>
<name>A0A9D4WZJ4_PEA</name>
<reference evidence="1 2" key="1">
    <citation type="journal article" date="2022" name="Nat. Genet.">
        <title>Improved pea reference genome and pan-genome highlight genomic features and evolutionary characteristics.</title>
        <authorList>
            <person name="Yang T."/>
            <person name="Liu R."/>
            <person name="Luo Y."/>
            <person name="Hu S."/>
            <person name="Wang D."/>
            <person name="Wang C."/>
            <person name="Pandey M.K."/>
            <person name="Ge S."/>
            <person name="Xu Q."/>
            <person name="Li N."/>
            <person name="Li G."/>
            <person name="Huang Y."/>
            <person name="Saxena R.K."/>
            <person name="Ji Y."/>
            <person name="Li M."/>
            <person name="Yan X."/>
            <person name="He Y."/>
            <person name="Liu Y."/>
            <person name="Wang X."/>
            <person name="Xiang C."/>
            <person name="Varshney R.K."/>
            <person name="Ding H."/>
            <person name="Gao S."/>
            <person name="Zong X."/>
        </authorList>
    </citation>
    <scope>NUCLEOTIDE SEQUENCE [LARGE SCALE GENOMIC DNA]</scope>
    <source>
        <strain evidence="1 2">cv. Zhongwan 6</strain>
    </source>
</reference>
<evidence type="ECO:0000313" key="2">
    <source>
        <dbReference type="Proteomes" id="UP001058974"/>
    </source>
</evidence>
<keyword evidence="2" id="KW-1185">Reference proteome</keyword>
<evidence type="ECO:0000313" key="1">
    <source>
        <dbReference type="EMBL" id="KAI5410808.1"/>
    </source>
</evidence>
<dbReference type="AlphaFoldDB" id="A0A9D4WZJ4"/>
<dbReference type="EMBL" id="JAMSHJ010000005">
    <property type="protein sequence ID" value="KAI5410808.1"/>
    <property type="molecule type" value="Genomic_DNA"/>
</dbReference>
<accession>A0A9D4WZJ4</accession>
<proteinExistence type="predicted"/>
<sequence length="179" mass="21029">MLPSEQEIHSTIFKGRPKAVYFNALADIIRGKLAAWKAGLLFVTGIVQLVRNKLFFKNYPHKDFVNPGKNRVEILCSESVRTRFFEVIQDYHTQFSNKRTKYFLIIMAGGSTVKEMTTNFGKLDKLQGQDFRRWQKKMHFMLTTLKVVHVLSTPIPELLEEDTVENLRRRSKWENDDYI</sequence>
<comment type="caution">
    <text evidence="1">The sequence shown here is derived from an EMBL/GenBank/DDBJ whole genome shotgun (WGS) entry which is preliminary data.</text>
</comment>
<organism evidence="1 2">
    <name type="scientific">Pisum sativum</name>
    <name type="common">Garden pea</name>
    <name type="synonym">Lathyrus oleraceus</name>
    <dbReference type="NCBI Taxonomy" id="3888"/>
    <lineage>
        <taxon>Eukaryota</taxon>
        <taxon>Viridiplantae</taxon>
        <taxon>Streptophyta</taxon>
        <taxon>Embryophyta</taxon>
        <taxon>Tracheophyta</taxon>
        <taxon>Spermatophyta</taxon>
        <taxon>Magnoliopsida</taxon>
        <taxon>eudicotyledons</taxon>
        <taxon>Gunneridae</taxon>
        <taxon>Pentapetalae</taxon>
        <taxon>rosids</taxon>
        <taxon>fabids</taxon>
        <taxon>Fabales</taxon>
        <taxon>Fabaceae</taxon>
        <taxon>Papilionoideae</taxon>
        <taxon>50 kb inversion clade</taxon>
        <taxon>NPAAA clade</taxon>
        <taxon>Hologalegina</taxon>
        <taxon>IRL clade</taxon>
        <taxon>Fabeae</taxon>
        <taxon>Lathyrus</taxon>
    </lineage>
</organism>